<dbReference type="Proteomes" id="UP000460412">
    <property type="component" value="Unassembled WGS sequence"/>
</dbReference>
<evidence type="ECO:0000313" key="2">
    <source>
        <dbReference type="EMBL" id="MXP77199.1"/>
    </source>
</evidence>
<keyword evidence="1" id="KW-0732">Signal</keyword>
<proteinExistence type="predicted"/>
<comment type="caution">
    <text evidence="2">The sequence shown here is derived from an EMBL/GenBank/DDBJ whole genome shotgun (WGS) entry which is preliminary data.</text>
</comment>
<name>A0A7X3SK77_9FIRM</name>
<organism evidence="2 3">
    <name type="scientific">Sporofaciens musculi</name>
    <dbReference type="NCBI Taxonomy" id="2681861"/>
    <lineage>
        <taxon>Bacteria</taxon>
        <taxon>Bacillati</taxon>
        <taxon>Bacillota</taxon>
        <taxon>Clostridia</taxon>
        <taxon>Lachnospirales</taxon>
        <taxon>Lachnospiraceae</taxon>
        <taxon>Sporofaciens</taxon>
    </lineage>
</organism>
<feature type="signal peptide" evidence="1">
    <location>
        <begin position="1"/>
        <end position="22"/>
    </location>
</feature>
<dbReference type="PROSITE" id="PS51257">
    <property type="entry name" value="PROKAR_LIPOPROTEIN"/>
    <property type="match status" value="1"/>
</dbReference>
<feature type="chain" id="PRO_5039653403" evidence="1">
    <location>
        <begin position="23"/>
        <end position="55"/>
    </location>
</feature>
<sequence length="55" mass="5843">MKKRIVNMILSVVLAAVMGCNASEASTSKVLSNDLMNDNVGIGVMQMVKQRTGST</sequence>
<accession>A0A7X3SK77</accession>
<dbReference type="AlphaFoldDB" id="A0A7X3SK77"/>
<evidence type="ECO:0000313" key="3">
    <source>
        <dbReference type="Proteomes" id="UP000460412"/>
    </source>
</evidence>
<dbReference type="RefSeq" id="WP_159752324.1">
    <property type="nucleotide sequence ID" value="NZ_WUQX01000001.1"/>
</dbReference>
<keyword evidence="3" id="KW-1185">Reference proteome</keyword>
<protein>
    <submittedName>
        <fullName evidence="2">Uncharacterized protein</fullName>
    </submittedName>
</protein>
<gene>
    <name evidence="2" type="ORF">GN277_18000</name>
</gene>
<dbReference type="EMBL" id="WUQX01000001">
    <property type="protein sequence ID" value="MXP77199.1"/>
    <property type="molecule type" value="Genomic_DNA"/>
</dbReference>
<reference evidence="2 3" key="1">
    <citation type="submission" date="2019-12" db="EMBL/GenBank/DDBJ databases">
        <title>Sporaefaciens musculi gen. nov., sp. nov., a novel bacterium isolated from the caecum of an obese mouse.</title>
        <authorList>
            <person name="Rasmussen T.S."/>
            <person name="Streidl T."/>
            <person name="Hitch T.C.A."/>
            <person name="Wortmann E."/>
            <person name="Deptula P."/>
            <person name="Hansen M."/>
            <person name="Nielsen D.S."/>
            <person name="Clavel T."/>
            <person name="Vogensen F.K."/>
        </authorList>
    </citation>
    <scope>NUCLEOTIDE SEQUENCE [LARGE SCALE GENOMIC DNA]</scope>
    <source>
        <strain evidence="2 3">WCA-9-b2</strain>
    </source>
</reference>
<evidence type="ECO:0000256" key="1">
    <source>
        <dbReference type="SAM" id="SignalP"/>
    </source>
</evidence>